<keyword evidence="3" id="KW-0863">Zinc-finger</keyword>
<dbReference type="InterPro" id="IPR057307">
    <property type="entry name" value="PEP5_VPS11_N"/>
</dbReference>
<dbReference type="KEGG" id="osn:115229892"/>
<dbReference type="RefSeq" id="XP_029656017.1">
    <property type="nucleotide sequence ID" value="XM_029800157.1"/>
</dbReference>
<dbReference type="GO" id="GO:0030674">
    <property type="term" value="F:protein-macromolecule adaptor activity"/>
    <property type="evidence" value="ECO:0007669"/>
    <property type="project" value="TreeGrafter"/>
</dbReference>
<accession>A0A6P7U3C3</accession>
<comment type="subcellular location">
    <subcellularLocation>
        <location evidence="1">Late endosome membrane</location>
        <topology evidence="1">Peripheral membrane protein</topology>
        <orientation evidence="1">Cytoplasmic side</orientation>
    </subcellularLocation>
</comment>
<evidence type="ECO:0000256" key="4">
    <source>
        <dbReference type="ARBA" id="ARBA00022833"/>
    </source>
</evidence>
<sequence>MKVWNFEKIDKSGNPYCCKIQHIATNTEMGQLTCISANEAAGVIVCGFTSGTVEIIYNDITRVKKSRIQTICNETSPITGLAIKYRNGTIVVFVTTSNCVFSIYWNFKEQKSFKNVIDDSFGCGLGCSTLGNYLVKNQFFVAFKNMISYCYDDIKAESIPTFGNTIQIFYVRGFIIALWDEKSPQIVTEARLVDYKRLSKVQNITIYDIRNELIAYSNLLPPVLGIVEEFGFICLILNNGEVFCLIFNF</sequence>
<dbReference type="GO" id="GO:0007033">
    <property type="term" value="P:vacuole organization"/>
    <property type="evidence" value="ECO:0007669"/>
    <property type="project" value="TreeGrafter"/>
</dbReference>
<dbReference type="AlphaFoldDB" id="A0A6P7U3C3"/>
<evidence type="ECO:0000259" key="6">
    <source>
        <dbReference type="Pfam" id="PF23341"/>
    </source>
</evidence>
<dbReference type="Pfam" id="PF23341">
    <property type="entry name" value="PEP5_VPS11_N"/>
    <property type="match status" value="1"/>
</dbReference>
<keyword evidence="5" id="KW-0472">Membrane</keyword>
<dbReference type="InterPro" id="IPR036322">
    <property type="entry name" value="WD40_repeat_dom_sf"/>
</dbReference>
<dbReference type="SUPFAM" id="SSF50978">
    <property type="entry name" value="WD40 repeat-like"/>
    <property type="match status" value="1"/>
</dbReference>
<dbReference type="GO" id="GO:0007032">
    <property type="term" value="P:endosome organization"/>
    <property type="evidence" value="ECO:0007669"/>
    <property type="project" value="TreeGrafter"/>
</dbReference>
<evidence type="ECO:0000313" key="7">
    <source>
        <dbReference type="Proteomes" id="UP000515154"/>
    </source>
</evidence>
<gene>
    <name evidence="8" type="primary">LOC115229892</name>
</gene>
<keyword evidence="4" id="KW-0862">Zinc</keyword>
<reference evidence="8" key="1">
    <citation type="submission" date="2025-08" db="UniProtKB">
        <authorList>
            <consortium name="RefSeq"/>
        </authorList>
    </citation>
    <scope>IDENTIFICATION</scope>
</reference>
<dbReference type="GO" id="GO:0006904">
    <property type="term" value="P:vesicle docking involved in exocytosis"/>
    <property type="evidence" value="ECO:0007669"/>
    <property type="project" value="TreeGrafter"/>
</dbReference>
<name>A0A6P7U3C3_9MOLL</name>
<evidence type="ECO:0000256" key="3">
    <source>
        <dbReference type="ARBA" id="ARBA00022771"/>
    </source>
</evidence>
<dbReference type="PANTHER" id="PTHR23323">
    <property type="entry name" value="VACUOLAR PROTEIN SORTING-ASSOCIATED PROTEIN"/>
    <property type="match status" value="1"/>
</dbReference>
<keyword evidence="7" id="KW-1185">Reference proteome</keyword>
<evidence type="ECO:0000256" key="2">
    <source>
        <dbReference type="ARBA" id="ARBA00022723"/>
    </source>
</evidence>
<feature type="domain" description="PEP5/VPS11 N-terminal" evidence="6">
    <location>
        <begin position="1"/>
        <end position="245"/>
    </location>
</feature>
<evidence type="ECO:0000256" key="1">
    <source>
        <dbReference type="ARBA" id="ARBA00004492"/>
    </source>
</evidence>
<organism evidence="7 8">
    <name type="scientific">Octopus sinensis</name>
    <name type="common">East Asian common octopus</name>
    <dbReference type="NCBI Taxonomy" id="2607531"/>
    <lineage>
        <taxon>Eukaryota</taxon>
        <taxon>Metazoa</taxon>
        <taxon>Spiralia</taxon>
        <taxon>Lophotrochozoa</taxon>
        <taxon>Mollusca</taxon>
        <taxon>Cephalopoda</taxon>
        <taxon>Coleoidea</taxon>
        <taxon>Octopodiformes</taxon>
        <taxon>Octopoda</taxon>
        <taxon>Incirrata</taxon>
        <taxon>Octopodidae</taxon>
        <taxon>Octopus</taxon>
    </lineage>
</organism>
<dbReference type="PANTHER" id="PTHR23323:SF24">
    <property type="entry name" value="VACUOLAR PROTEIN SORTING-ASSOCIATED PROTEIN 11 HOMOLOG"/>
    <property type="match status" value="1"/>
</dbReference>
<dbReference type="GO" id="GO:0030897">
    <property type="term" value="C:HOPS complex"/>
    <property type="evidence" value="ECO:0007669"/>
    <property type="project" value="TreeGrafter"/>
</dbReference>
<dbReference type="GO" id="GO:0031902">
    <property type="term" value="C:late endosome membrane"/>
    <property type="evidence" value="ECO:0007669"/>
    <property type="project" value="UniProtKB-SubCell"/>
</dbReference>
<proteinExistence type="predicted"/>
<evidence type="ECO:0000256" key="5">
    <source>
        <dbReference type="ARBA" id="ARBA00023136"/>
    </source>
</evidence>
<keyword evidence="2" id="KW-0479">Metal-binding</keyword>
<dbReference type="GO" id="GO:0008270">
    <property type="term" value="F:zinc ion binding"/>
    <property type="evidence" value="ECO:0007669"/>
    <property type="project" value="UniProtKB-KW"/>
</dbReference>
<evidence type="ECO:0000313" key="8">
    <source>
        <dbReference type="RefSeq" id="XP_029656017.1"/>
    </source>
</evidence>
<dbReference type="GO" id="GO:0048284">
    <property type="term" value="P:organelle fusion"/>
    <property type="evidence" value="ECO:0007669"/>
    <property type="project" value="TreeGrafter"/>
</dbReference>
<protein>
    <submittedName>
        <fullName evidence="8">Vacuolar protein sorting-associated protein 11 homolog</fullName>
    </submittedName>
</protein>
<dbReference type="Proteomes" id="UP000515154">
    <property type="component" value="Unplaced"/>
</dbReference>